<evidence type="ECO:0000313" key="2">
    <source>
        <dbReference type="EMBL" id="NOJ47019.1"/>
    </source>
</evidence>
<reference evidence="2 3" key="1">
    <citation type="submission" date="2020-03" db="EMBL/GenBank/DDBJ databases">
        <title>Bradyrhizobium diversity isolated from nodules of Muelleranthus trifoliolatus.</title>
        <authorList>
            <person name="Klepa M."/>
            <person name="Helene L."/>
            <person name="Hungria M."/>
        </authorList>
    </citation>
    <scope>NUCLEOTIDE SEQUENCE [LARGE SCALE GENOMIC DNA]</scope>
    <source>
        <strain evidence="2 3">WSM 1744</strain>
    </source>
</reference>
<feature type="compositionally biased region" description="Polar residues" evidence="1">
    <location>
        <begin position="35"/>
        <end position="44"/>
    </location>
</feature>
<sequence length="63" mass="6926">MTRFARSISSFSRIGPFGTVAHSVLMHSRMRDSESTTAQIGSTDGTDDGEPHRIIEAIGRRYA</sequence>
<dbReference type="RefSeq" id="WP_171709879.1">
    <property type="nucleotide sequence ID" value="NZ_JAAVLW010000003.1"/>
</dbReference>
<evidence type="ECO:0000256" key="1">
    <source>
        <dbReference type="SAM" id="MobiDB-lite"/>
    </source>
</evidence>
<keyword evidence="3" id="KW-1185">Reference proteome</keyword>
<organism evidence="2 3">
    <name type="scientific">Bradyrhizobium archetypum</name>
    <dbReference type="NCBI Taxonomy" id="2721160"/>
    <lineage>
        <taxon>Bacteria</taxon>
        <taxon>Pseudomonadati</taxon>
        <taxon>Pseudomonadota</taxon>
        <taxon>Alphaproteobacteria</taxon>
        <taxon>Hyphomicrobiales</taxon>
        <taxon>Nitrobacteraceae</taxon>
        <taxon>Bradyrhizobium</taxon>
    </lineage>
</organism>
<feature type="region of interest" description="Disordered" evidence="1">
    <location>
        <begin position="28"/>
        <end position="63"/>
    </location>
</feature>
<dbReference type="Proteomes" id="UP000528734">
    <property type="component" value="Unassembled WGS sequence"/>
</dbReference>
<dbReference type="EMBL" id="JAAVLW010000003">
    <property type="protein sequence ID" value="NOJ47019.1"/>
    <property type="molecule type" value="Genomic_DNA"/>
</dbReference>
<protein>
    <submittedName>
        <fullName evidence="2">Uncharacterized protein</fullName>
    </submittedName>
</protein>
<feature type="compositionally biased region" description="Basic and acidic residues" evidence="1">
    <location>
        <begin position="49"/>
        <end position="63"/>
    </location>
</feature>
<dbReference type="AlphaFoldDB" id="A0A7Y4H3K3"/>
<evidence type="ECO:0000313" key="3">
    <source>
        <dbReference type="Proteomes" id="UP000528734"/>
    </source>
</evidence>
<proteinExistence type="predicted"/>
<gene>
    <name evidence="2" type="ORF">HCN50_12305</name>
</gene>
<name>A0A7Y4H3K3_9BRAD</name>
<accession>A0A7Y4H3K3</accession>
<comment type="caution">
    <text evidence="2">The sequence shown here is derived from an EMBL/GenBank/DDBJ whole genome shotgun (WGS) entry which is preliminary data.</text>
</comment>